<name>A0AAD9RF28_9HYME</name>
<dbReference type="InterPro" id="IPR008584">
    <property type="entry name" value="CXXC_Zn-binding_euk"/>
</dbReference>
<evidence type="ECO:0000313" key="5">
    <source>
        <dbReference type="Proteomes" id="UP001258017"/>
    </source>
</evidence>
<comment type="caution">
    <text evidence="4">The sequence shown here is derived from an EMBL/GenBank/DDBJ whole genome shotgun (WGS) entry which is preliminary data.</text>
</comment>
<gene>
    <name evidence="4" type="ORF">KPH14_012010</name>
</gene>
<protein>
    <submittedName>
        <fullName evidence="4">Uncharacterized protein</fullName>
    </submittedName>
</protein>
<dbReference type="Pfam" id="PF05907">
    <property type="entry name" value="CXXC_Zn-b_euk"/>
    <property type="match status" value="1"/>
</dbReference>
<reference evidence="4" key="1">
    <citation type="submission" date="2021-08" db="EMBL/GenBank/DDBJ databases">
        <authorList>
            <person name="Misof B."/>
            <person name="Oliver O."/>
            <person name="Podsiadlowski L."/>
            <person name="Donath A."/>
            <person name="Peters R."/>
            <person name="Mayer C."/>
            <person name="Rust J."/>
            <person name="Gunkel S."/>
            <person name="Lesny P."/>
            <person name="Martin S."/>
            <person name="Oeyen J.P."/>
            <person name="Petersen M."/>
            <person name="Panagiotis P."/>
            <person name="Wilbrandt J."/>
            <person name="Tanja T."/>
        </authorList>
    </citation>
    <scope>NUCLEOTIDE SEQUENCE</scope>
    <source>
        <strain evidence="4">GBR_01_08_01A</strain>
        <tissue evidence="4">Thorax + abdomen</tissue>
    </source>
</reference>
<accession>A0AAD9RF28</accession>
<dbReference type="PANTHER" id="PTHR12857:SF0">
    <property type="entry name" value="CXXC MOTIF CONTAINING ZINC BINDING PROTEIN"/>
    <property type="match status" value="1"/>
</dbReference>
<dbReference type="GO" id="GO:0008270">
    <property type="term" value="F:zinc ion binding"/>
    <property type="evidence" value="ECO:0007669"/>
    <property type="project" value="TreeGrafter"/>
</dbReference>
<sequence length="67" mass="7632">MQALRSGLEPCDFSAREGWIAKAANGGKEFTDVDLSEGEWVEYCDITNQPVGIYEIEFRFERVKVQT</sequence>
<proteinExistence type="inferred from homology"/>
<evidence type="ECO:0000256" key="1">
    <source>
        <dbReference type="ARBA" id="ARBA00007818"/>
    </source>
</evidence>
<dbReference type="Proteomes" id="UP001258017">
    <property type="component" value="Unassembled WGS sequence"/>
</dbReference>
<keyword evidence="5" id="KW-1185">Reference proteome</keyword>
<evidence type="ECO:0000256" key="2">
    <source>
        <dbReference type="ARBA" id="ARBA00022723"/>
    </source>
</evidence>
<dbReference type="AlphaFoldDB" id="A0AAD9RF28"/>
<reference evidence="4" key="2">
    <citation type="journal article" date="2023" name="Commun. Biol.">
        <title>Intrasexual cuticular hydrocarbon dimorphism in a wasp sheds light on hydrocarbon biosynthesis genes in Hymenoptera.</title>
        <authorList>
            <person name="Moris V.C."/>
            <person name="Podsiadlowski L."/>
            <person name="Martin S."/>
            <person name="Oeyen J.P."/>
            <person name="Donath A."/>
            <person name="Petersen M."/>
            <person name="Wilbrandt J."/>
            <person name="Misof B."/>
            <person name="Liedtke D."/>
            <person name="Thamm M."/>
            <person name="Scheiner R."/>
            <person name="Schmitt T."/>
            <person name="Niehuis O."/>
        </authorList>
    </citation>
    <scope>NUCLEOTIDE SEQUENCE</scope>
    <source>
        <strain evidence="4">GBR_01_08_01A</strain>
    </source>
</reference>
<dbReference type="PANTHER" id="PTHR12857">
    <property type="entry name" value="CXXC MOTIF CONTAINING ZINC BINDING PROTEIN"/>
    <property type="match status" value="1"/>
</dbReference>
<evidence type="ECO:0000313" key="4">
    <source>
        <dbReference type="EMBL" id="KAK2578576.1"/>
    </source>
</evidence>
<keyword evidence="2" id="KW-0479">Metal-binding</keyword>
<comment type="similarity">
    <text evidence="1">Belongs to the UPF0587 family.</text>
</comment>
<dbReference type="SUPFAM" id="SSF141678">
    <property type="entry name" value="MAL13P1.257-like"/>
    <property type="match status" value="1"/>
</dbReference>
<evidence type="ECO:0000256" key="3">
    <source>
        <dbReference type="ARBA" id="ARBA00022833"/>
    </source>
</evidence>
<keyword evidence="3" id="KW-0862">Zinc</keyword>
<dbReference type="EMBL" id="JAIFRP010000229">
    <property type="protein sequence ID" value="KAK2578576.1"/>
    <property type="molecule type" value="Genomic_DNA"/>
</dbReference>
<organism evidence="4 5">
    <name type="scientific">Odynerus spinipes</name>
    <dbReference type="NCBI Taxonomy" id="1348599"/>
    <lineage>
        <taxon>Eukaryota</taxon>
        <taxon>Metazoa</taxon>
        <taxon>Ecdysozoa</taxon>
        <taxon>Arthropoda</taxon>
        <taxon>Hexapoda</taxon>
        <taxon>Insecta</taxon>
        <taxon>Pterygota</taxon>
        <taxon>Neoptera</taxon>
        <taxon>Endopterygota</taxon>
        <taxon>Hymenoptera</taxon>
        <taxon>Apocrita</taxon>
        <taxon>Aculeata</taxon>
        <taxon>Vespoidea</taxon>
        <taxon>Vespidae</taxon>
        <taxon>Eumeninae</taxon>
        <taxon>Odynerus</taxon>
    </lineage>
</organism>